<feature type="domain" description="NAD-dependent epimerase/dehydratase" evidence="1">
    <location>
        <begin position="4"/>
        <end position="111"/>
    </location>
</feature>
<evidence type="ECO:0000259" key="1">
    <source>
        <dbReference type="Pfam" id="PF01370"/>
    </source>
</evidence>
<dbReference type="AlphaFoldDB" id="A0A940P915"/>
<dbReference type="InterPro" id="IPR036291">
    <property type="entry name" value="NAD(P)-bd_dom_sf"/>
</dbReference>
<dbReference type="EMBL" id="JAEEGA010000017">
    <property type="protein sequence ID" value="MBP1043567.1"/>
    <property type="molecule type" value="Genomic_DNA"/>
</dbReference>
<proteinExistence type="predicted"/>
<dbReference type="SUPFAM" id="SSF51735">
    <property type="entry name" value="NAD(P)-binding Rossmann-fold domains"/>
    <property type="match status" value="1"/>
</dbReference>
<protein>
    <submittedName>
        <fullName evidence="2">NAD-dependent epimerase/dehydratase family protein</fullName>
    </submittedName>
</protein>
<dbReference type="RefSeq" id="WP_209531375.1">
    <property type="nucleotide sequence ID" value="NZ_JAEEGA010000017.1"/>
</dbReference>
<dbReference type="InterPro" id="IPR051207">
    <property type="entry name" value="ComplexI_NDUFA9_subunit"/>
</dbReference>
<dbReference type="Gene3D" id="3.40.50.720">
    <property type="entry name" value="NAD(P)-binding Rossmann-like Domain"/>
    <property type="match status" value="1"/>
</dbReference>
<organism evidence="2 3">
    <name type="scientific">Vagococcus allomyrinae</name>
    <dbReference type="NCBI Taxonomy" id="2794353"/>
    <lineage>
        <taxon>Bacteria</taxon>
        <taxon>Bacillati</taxon>
        <taxon>Bacillota</taxon>
        <taxon>Bacilli</taxon>
        <taxon>Lactobacillales</taxon>
        <taxon>Enterococcaceae</taxon>
        <taxon>Vagococcus</taxon>
    </lineage>
</organism>
<dbReference type="GO" id="GO:0044877">
    <property type="term" value="F:protein-containing complex binding"/>
    <property type="evidence" value="ECO:0007669"/>
    <property type="project" value="TreeGrafter"/>
</dbReference>
<keyword evidence="3" id="KW-1185">Reference proteome</keyword>
<dbReference type="InterPro" id="IPR001509">
    <property type="entry name" value="Epimerase_deHydtase"/>
</dbReference>
<evidence type="ECO:0000313" key="2">
    <source>
        <dbReference type="EMBL" id="MBP1043567.1"/>
    </source>
</evidence>
<dbReference type="Proteomes" id="UP000674938">
    <property type="component" value="Unassembled WGS sequence"/>
</dbReference>
<gene>
    <name evidence="2" type="ORF">I6N95_21305</name>
</gene>
<name>A0A940P915_9ENTE</name>
<dbReference type="PANTHER" id="PTHR12126:SF11">
    <property type="entry name" value="NADH DEHYDROGENASE [UBIQUINONE] 1 ALPHA SUBCOMPLEX SUBUNIT 9, MITOCHONDRIAL"/>
    <property type="match status" value="1"/>
</dbReference>
<dbReference type="PANTHER" id="PTHR12126">
    <property type="entry name" value="NADH-UBIQUINONE OXIDOREDUCTASE 39 KDA SUBUNIT-RELATED"/>
    <property type="match status" value="1"/>
</dbReference>
<accession>A0A940P915</accession>
<sequence>MRKIVLLGGNGYIGRAVTEEWINRDNEVVFYVVSRSGKNKLQHSQIKNVRADVTNYESVKKVFPNDADCIVDFVGRPEKDPDELVRINRLPAEVMLSLSEEFGVAKIGFIGGTLGPKSFVKMKADILLLLKSSGKKVAYVEPTLVYGKDRNDSMAKMVPLLKFFGIFMKSVRPIRVENLAKELVDKLIS</sequence>
<dbReference type="Pfam" id="PF01370">
    <property type="entry name" value="Epimerase"/>
    <property type="match status" value="1"/>
</dbReference>
<evidence type="ECO:0000313" key="3">
    <source>
        <dbReference type="Proteomes" id="UP000674938"/>
    </source>
</evidence>
<reference evidence="2" key="1">
    <citation type="submission" date="2020-12" db="EMBL/GenBank/DDBJ databases">
        <title>Vagococcus allomyrinae sp. nov. and Enterococcus lavae sp. nov., isolated from the larvae of Allomyrina dichotoma.</title>
        <authorList>
            <person name="Lee S.D."/>
        </authorList>
    </citation>
    <scope>NUCLEOTIDE SEQUENCE</scope>
    <source>
        <strain evidence="2">BWB3-3</strain>
    </source>
</reference>
<comment type="caution">
    <text evidence="2">The sequence shown here is derived from an EMBL/GenBank/DDBJ whole genome shotgun (WGS) entry which is preliminary data.</text>
</comment>